<keyword evidence="2" id="KW-1185">Reference proteome</keyword>
<dbReference type="AlphaFoldDB" id="A0A8D2NR03"/>
<reference evidence="1" key="1">
    <citation type="submission" date="2025-08" db="UniProtKB">
        <authorList>
            <consortium name="Ensembl"/>
        </authorList>
    </citation>
    <scope>IDENTIFICATION</scope>
</reference>
<name>A0A8D2NR03_ZOSLA</name>
<reference evidence="1" key="2">
    <citation type="submission" date="2025-09" db="UniProtKB">
        <authorList>
            <consortium name="Ensembl"/>
        </authorList>
    </citation>
    <scope>IDENTIFICATION</scope>
</reference>
<dbReference type="Ensembl" id="ENSZLMT00000003459.1">
    <property type="protein sequence ID" value="ENSZLMP00000003342.1"/>
    <property type="gene ID" value="ENSZLMG00000002423.1"/>
</dbReference>
<evidence type="ECO:0000313" key="2">
    <source>
        <dbReference type="Proteomes" id="UP000694401"/>
    </source>
</evidence>
<proteinExistence type="predicted"/>
<sequence length="183" mass="19901">LPMESSEFPVQGSLQHQLRELPTIGAGLHVEVEVVIGTQVIGLQGVGAHVGVLGWLDGEAGTQRRQLVDAQGNLIAGELRGVVVDVQDLHLNTVKLHRVLDGKFQVEEAAWVLPAELLPVYPFADHNNTGVHIHGEVLGIRIRQYLQISCRQFSHIGTQVLGDIAHKGTPCELLRDAVSDLSR</sequence>
<organism evidence="1 2">
    <name type="scientific">Zosterops lateralis melanops</name>
    <dbReference type="NCBI Taxonomy" id="1220523"/>
    <lineage>
        <taxon>Eukaryota</taxon>
        <taxon>Metazoa</taxon>
        <taxon>Chordata</taxon>
        <taxon>Craniata</taxon>
        <taxon>Vertebrata</taxon>
        <taxon>Euteleostomi</taxon>
        <taxon>Archelosauria</taxon>
        <taxon>Archosauria</taxon>
        <taxon>Dinosauria</taxon>
        <taxon>Saurischia</taxon>
        <taxon>Theropoda</taxon>
        <taxon>Coelurosauria</taxon>
        <taxon>Aves</taxon>
        <taxon>Neognathae</taxon>
        <taxon>Neoaves</taxon>
        <taxon>Telluraves</taxon>
        <taxon>Australaves</taxon>
        <taxon>Passeriformes</taxon>
        <taxon>Sylvioidea</taxon>
        <taxon>Zosteropidae</taxon>
        <taxon>Zosterops</taxon>
    </lineage>
</organism>
<dbReference type="Proteomes" id="UP000694401">
    <property type="component" value="Unassembled WGS sequence"/>
</dbReference>
<accession>A0A8D2NR03</accession>
<protein>
    <submittedName>
        <fullName evidence="1">Uncharacterized protein</fullName>
    </submittedName>
</protein>
<evidence type="ECO:0000313" key="1">
    <source>
        <dbReference type="Ensembl" id="ENSZLMP00000003342.1"/>
    </source>
</evidence>